<evidence type="ECO:0000256" key="1">
    <source>
        <dbReference type="ARBA" id="ARBA00011764"/>
    </source>
</evidence>
<evidence type="ECO:0000256" key="2">
    <source>
        <dbReference type="ARBA" id="ARBA00016807"/>
    </source>
</evidence>
<dbReference type="PANTHER" id="PTHR21411">
    <property type="entry name" value="APONTIC"/>
    <property type="match status" value="1"/>
</dbReference>
<accession>A0A9P0HW10</accession>
<protein>
    <recommendedName>
        <fullName evidence="2">Regulatory protein zeste</fullName>
    </recommendedName>
</protein>
<evidence type="ECO:0000256" key="5">
    <source>
        <dbReference type="ARBA" id="ARBA00025466"/>
    </source>
</evidence>
<proteinExistence type="predicted"/>
<evidence type="ECO:0000313" key="8">
    <source>
        <dbReference type="EMBL" id="CAH1636418.1"/>
    </source>
</evidence>
<dbReference type="Proteomes" id="UP001153321">
    <property type="component" value="Chromosome 13"/>
</dbReference>
<keyword evidence="4" id="KW-0804">Transcription</keyword>
<reference evidence="8" key="1">
    <citation type="submission" date="2022-02" db="EMBL/GenBank/DDBJ databases">
        <authorList>
            <person name="King R."/>
        </authorList>
    </citation>
    <scope>NUCLEOTIDE SEQUENCE</scope>
</reference>
<feature type="domain" description="Myb/SANT-like DNA-binding" evidence="7">
    <location>
        <begin position="5"/>
        <end position="82"/>
    </location>
</feature>
<dbReference type="InterPro" id="IPR028002">
    <property type="entry name" value="Myb_DNA-bind_5"/>
</dbReference>
<gene>
    <name evidence="8" type="ORF">SPLIT_LOCUS1780</name>
</gene>
<comment type="function">
    <text evidence="5">Involved in transvection phenomena (= synapsis-dependent gene expression), where the synaptic pairing of chromosomes carrying genes with which zeste interacts influences the expression of these genes. Zeste binds to DNA and stimulates transcription from a nearby promoter.</text>
</comment>
<dbReference type="AlphaFoldDB" id="A0A9P0HW10"/>
<evidence type="ECO:0000256" key="4">
    <source>
        <dbReference type="ARBA" id="ARBA00023163"/>
    </source>
</evidence>
<sequence length="280" mass="31396">MESKKHIFSAIEKKHFLDVLKKYSHIIENKDTDGATLKNKNDAWIRVTAEYNASPLATKQVSVKQLRRLWINTKQRQRQALTKERQHRLATGGGPSINDAVVDPDVSMVAPALIVGIDNVIDSDVVEDSSQSELPISIEIEDIQLEDISQGSAISQEQTIKIDHIVQPESPNPSTSQMSQPSITTIPSVRKSPARSTNTRTVLLKKNVIEQEYNDRSVRATEKHNLEIEILSEQLREAKSKADLTELILREQLREAKSKADLADLILKEKLNSIGHNTSN</sequence>
<evidence type="ECO:0000256" key="3">
    <source>
        <dbReference type="ARBA" id="ARBA00023015"/>
    </source>
</evidence>
<dbReference type="EMBL" id="LR824544">
    <property type="protein sequence ID" value="CAH1636418.1"/>
    <property type="molecule type" value="Genomic_DNA"/>
</dbReference>
<dbReference type="PANTHER" id="PTHR21411:SF0">
    <property type="entry name" value="REGULATORY PROTEIN ZESTE"/>
    <property type="match status" value="1"/>
</dbReference>
<evidence type="ECO:0000259" key="7">
    <source>
        <dbReference type="Pfam" id="PF13873"/>
    </source>
</evidence>
<name>A0A9P0HW10_SPOLI</name>
<comment type="subunit">
    <text evidence="1">Self-associates forming complexes of several hundred monomers.</text>
</comment>
<keyword evidence="3" id="KW-0805">Transcription regulation</keyword>
<feature type="region of interest" description="Disordered" evidence="6">
    <location>
        <begin position="167"/>
        <end position="197"/>
    </location>
</feature>
<keyword evidence="9" id="KW-1185">Reference proteome</keyword>
<evidence type="ECO:0000313" key="9">
    <source>
        <dbReference type="Proteomes" id="UP001153321"/>
    </source>
</evidence>
<dbReference type="Pfam" id="PF13873">
    <property type="entry name" value="Myb_DNA-bind_5"/>
    <property type="match status" value="1"/>
</dbReference>
<feature type="compositionally biased region" description="Polar residues" evidence="6">
    <location>
        <begin position="172"/>
        <end position="187"/>
    </location>
</feature>
<organism evidence="8 9">
    <name type="scientific">Spodoptera littoralis</name>
    <name type="common">Egyptian cotton leafworm</name>
    <dbReference type="NCBI Taxonomy" id="7109"/>
    <lineage>
        <taxon>Eukaryota</taxon>
        <taxon>Metazoa</taxon>
        <taxon>Ecdysozoa</taxon>
        <taxon>Arthropoda</taxon>
        <taxon>Hexapoda</taxon>
        <taxon>Insecta</taxon>
        <taxon>Pterygota</taxon>
        <taxon>Neoptera</taxon>
        <taxon>Endopterygota</taxon>
        <taxon>Lepidoptera</taxon>
        <taxon>Glossata</taxon>
        <taxon>Ditrysia</taxon>
        <taxon>Noctuoidea</taxon>
        <taxon>Noctuidae</taxon>
        <taxon>Amphipyrinae</taxon>
        <taxon>Spodoptera</taxon>
    </lineage>
</organism>
<evidence type="ECO:0000256" key="6">
    <source>
        <dbReference type="SAM" id="MobiDB-lite"/>
    </source>
</evidence>